<gene>
    <name evidence="1" type="ORF">OL497_15255</name>
</gene>
<dbReference type="PANTHER" id="PTHR36932:SF1">
    <property type="entry name" value="CAPSULAR POLYSACCHARIDE BIOSYNTHESIS PROTEIN"/>
    <property type="match status" value="1"/>
</dbReference>
<dbReference type="RefSeq" id="WP_264731463.1">
    <property type="nucleotide sequence ID" value="NZ_JAPDNR010000001.1"/>
</dbReference>
<dbReference type="Proteomes" id="UP001207742">
    <property type="component" value="Unassembled WGS sequence"/>
</dbReference>
<protein>
    <recommendedName>
        <fullName evidence="3">Phenylacetate--CoA ligase family protein</fullName>
    </recommendedName>
</protein>
<evidence type="ECO:0000313" key="1">
    <source>
        <dbReference type="EMBL" id="MCW3485266.1"/>
    </source>
</evidence>
<reference evidence="1 2" key="1">
    <citation type="submission" date="2022-10" db="EMBL/GenBank/DDBJ databases">
        <title>Chitinophaga nivalis PC15 sp. nov., isolated from Pyeongchang county, South Korea.</title>
        <authorList>
            <person name="Trinh H.N."/>
        </authorList>
    </citation>
    <scope>NUCLEOTIDE SEQUENCE [LARGE SCALE GENOMIC DNA]</scope>
    <source>
        <strain evidence="1 2">PC14</strain>
    </source>
</reference>
<dbReference type="Gene3D" id="3.40.50.12780">
    <property type="entry name" value="N-terminal domain of ligase-like"/>
    <property type="match status" value="1"/>
</dbReference>
<accession>A0ABT3IMR9</accession>
<name>A0ABT3IMR9_9BACT</name>
<sequence length="452" mass="51550">MLIDIYRAKRAEKLSQEQVAQLQHNRFQALVKHVIGNSRFYRTYYGDHGITADKIGKVELEALPTINKALMMEHFDDFVCDPRLKKAALEQFVSNPGNRGQLYLNKFHIIRTSGTTGTLGLFVYSRRDWNVLKSLVMTRVSKSRLSLFKKIRLAYIGDVEGNYAGITLTRVLPKFFFEVLPVSVNAPLKEILANVDAFKPDVLTGYSSGIHMLAEAQLRGDIDIAPHRMVCSADPLTPAMRQAISSAFGIDPVAYYAASESIGIASDMTSDHRIHQGLHIFNDWHCFEIVDREHRKVAYGEPGKLLLSNLYNYTQPIIRYEMNDEIILEENTCQHGLPFPLIKNIAGRKEDFLWFKKQDQTLECIHPLVITNFWVEGLQRFQFVQTRENFLVIKAIINGDAATIIRRIKDRMNQILQDKQLADTVTYEVEIVDTIPANPNTGKNRLILALKP</sequence>
<dbReference type="InterPro" id="IPR053158">
    <property type="entry name" value="CapK_Type1_Caps_Biosynth"/>
</dbReference>
<evidence type="ECO:0000313" key="2">
    <source>
        <dbReference type="Proteomes" id="UP001207742"/>
    </source>
</evidence>
<organism evidence="1 2">
    <name type="scientific">Chitinophaga nivalis</name>
    <dbReference type="NCBI Taxonomy" id="2991709"/>
    <lineage>
        <taxon>Bacteria</taxon>
        <taxon>Pseudomonadati</taxon>
        <taxon>Bacteroidota</taxon>
        <taxon>Chitinophagia</taxon>
        <taxon>Chitinophagales</taxon>
        <taxon>Chitinophagaceae</taxon>
        <taxon>Chitinophaga</taxon>
    </lineage>
</organism>
<dbReference type="SUPFAM" id="SSF56801">
    <property type="entry name" value="Acetyl-CoA synthetase-like"/>
    <property type="match status" value="1"/>
</dbReference>
<dbReference type="InterPro" id="IPR042099">
    <property type="entry name" value="ANL_N_sf"/>
</dbReference>
<keyword evidence="2" id="KW-1185">Reference proteome</keyword>
<proteinExistence type="predicted"/>
<dbReference type="PANTHER" id="PTHR36932">
    <property type="entry name" value="CAPSULAR POLYSACCHARIDE BIOSYNTHESIS PROTEIN"/>
    <property type="match status" value="1"/>
</dbReference>
<evidence type="ECO:0008006" key="3">
    <source>
        <dbReference type="Google" id="ProtNLM"/>
    </source>
</evidence>
<dbReference type="EMBL" id="JAPDNS010000001">
    <property type="protein sequence ID" value="MCW3485266.1"/>
    <property type="molecule type" value="Genomic_DNA"/>
</dbReference>
<comment type="caution">
    <text evidence="1">The sequence shown here is derived from an EMBL/GenBank/DDBJ whole genome shotgun (WGS) entry which is preliminary data.</text>
</comment>